<evidence type="ECO:0000313" key="3">
    <source>
        <dbReference type="Proteomes" id="UP001295794"/>
    </source>
</evidence>
<evidence type="ECO:0000313" key="2">
    <source>
        <dbReference type="EMBL" id="CAK5278998.1"/>
    </source>
</evidence>
<feature type="compositionally biased region" description="Low complexity" evidence="1">
    <location>
        <begin position="84"/>
        <end position="96"/>
    </location>
</feature>
<feature type="region of interest" description="Disordered" evidence="1">
    <location>
        <begin position="84"/>
        <end position="118"/>
    </location>
</feature>
<accession>A0AAD2HN53</accession>
<name>A0AAD2HN53_9AGAR</name>
<feature type="region of interest" description="Disordered" evidence="1">
    <location>
        <begin position="1"/>
        <end position="20"/>
    </location>
</feature>
<proteinExistence type="predicted"/>
<evidence type="ECO:0000256" key="1">
    <source>
        <dbReference type="SAM" id="MobiDB-lite"/>
    </source>
</evidence>
<dbReference type="EMBL" id="CAVNYO010000434">
    <property type="protein sequence ID" value="CAK5278998.1"/>
    <property type="molecule type" value="Genomic_DNA"/>
</dbReference>
<feature type="region of interest" description="Disordered" evidence="1">
    <location>
        <begin position="26"/>
        <end position="45"/>
    </location>
</feature>
<dbReference type="AlphaFoldDB" id="A0AAD2HN53"/>
<dbReference type="Proteomes" id="UP001295794">
    <property type="component" value="Unassembled WGS sequence"/>
</dbReference>
<organism evidence="2 3">
    <name type="scientific">Mycena citricolor</name>
    <dbReference type="NCBI Taxonomy" id="2018698"/>
    <lineage>
        <taxon>Eukaryota</taxon>
        <taxon>Fungi</taxon>
        <taxon>Dikarya</taxon>
        <taxon>Basidiomycota</taxon>
        <taxon>Agaricomycotina</taxon>
        <taxon>Agaricomycetes</taxon>
        <taxon>Agaricomycetidae</taxon>
        <taxon>Agaricales</taxon>
        <taxon>Marasmiineae</taxon>
        <taxon>Mycenaceae</taxon>
        <taxon>Mycena</taxon>
    </lineage>
</organism>
<feature type="compositionally biased region" description="Low complexity" evidence="1">
    <location>
        <begin position="108"/>
        <end position="118"/>
    </location>
</feature>
<gene>
    <name evidence="2" type="ORF">MYCIT1_LOCUS28763</name>
</gene>
<sequence length="259" mass="28056">MKAANACNKPQSNRSDTRSVCRRGISHATGSDTHCSKNTVGSKNGMTSASRIVRSSTCTHRCPPAPRTYSGVPPIAHAMLSTRTLPASPSASPSLRRSSHPVTRTLPSSSNAPSARSACASMRTWNSSRWRMRTSCMKAVKNARCTGAGSTVDRWKDENAQRRTCGATPGSAHIASKRRTLFTTSCWPANALYTIVVPLVEARNGWKSTVWNRSGWTRSWKSRDARCGARSERRSTCEKMAIHSSLGKCAVSLVIGCVL</sequence>
<feature type="compositionally biased region" description="Polar residues" evidence="1">
    <location>
        <begin position="28"/>
        <end position="45"/>
    </location>
</feature>
<comment type="caution">
    <text evidence="2">The sequence shown here is derived from an EMBL/GenBank/DDBJ whole genome shotgun (WGS) entry which is preliminary data.</text>
</comment>
<keyword evidence="3" id="KW-1185">Reference proteome</keyword>
<reference evidence="2" key="1">
    <citation type="submission" date="2023-11" db="EMBL/GenBank/DDBJ databases">
        <authorList>
            <person name="De Vega J J."/>
            <person name="De Vega J J."/>
        </authorList>
    </citation>
    <scope>NUCLEOTIDE SEQUENCE</scope>
</reference>
<protein>
    <submittedName>
        <fullName evidence="2">Uncharacterized protein</fullName>
    </submittedName>
</protein>